<dbReference type="AlphaFoldDB" id="A0A0E0GW43"/>
<reference evidence="2" key="1">
    <citation type="submission" date="2015-04" db="UniProtKB">
        <authorList>
            <consortium name="EnsemblPlants"/>
        </authorList>
    </citation>
    <scope>IDENTIFICATION</scope>
    <source>
        <strain evidence="2">SL10</strain>
    </source>
</reference>
<organism evidence="2">
    <name type="scientific">Oryza nivara</name>
    <name type="common">Indian wild rice</name>
    <name type="synonym">Oryza sativa f. spontanea</name>
    <dbReference type="NCBI Taxonomy" id="4536"/>
    <lineage>
        <taxon>Eukaryota</taxon>
        <taxon>Viridiplantae</taxon>
        <taxon>Streptophyta</taxon>
        <taxon>Embryophyta</taxon>
        <taxon>Tracheophyta</taxon>
        <taxon>Spermatophyta</taxon>
        <taxon>Magnoliopsida</taxon>
        <taxon>Liliopsida</taxon>
        <taxon>Poales</taxon>
        <taxon>Poaceae</taxon>
        <taxon>BOP clade</taxon>
        <taxon>Oryzoideae</taxon>
        <taxon>Oryzeae</taxon>
        <taxon>Oryzinae</taxon>
        <taxon>Oryza</taxon>
    </lineage>
</organism>
<name>A0A0E0GW43_ORYNI</name>
<sequence length="67" mass="7289">MAVAATGCPPLHHARRRPLATARLPAAGHYPPTDGVLERERKRGKRERGGSMTDQFTWLASACGGRH</sequence>
<reference evidence="2" key="2">
    <citation type="submission" date="2018-04" db="EMBL/GenBank/DDBJ databases">
        <title>OnivRS2 (Oryza nivara Reference Sequence Version 2).</title>
        <authorList>
            <person name="Zhang J."/>
            <person name="Kudrna D."/>
            <person name="Lee S."/>
            <person name="Talag J."/>
            <person name="Rajasekar S."/>
            <person name="Welchert J."/>
            <person name="Hsing Y.-I."/>
            <person name="Wing R.A."/>
        </authorList>
    </citation>
    <scope>NUCLEOTIDE SEQUENCE [LARGE SCALE GENOMIC DNA]</scope>
    <source>
        <strain evidence="2">SL10</strain>
    </source>
</reference>
<proteinExistence type="predicted"/>
<evidence type="ECO:0000256" key="1">
    <source>
        <dbReference type="SAM" id="MobiDB-lite"/>
    </source>
</evidence>
<dbReference type="EnsemblPlants" id="ONIVA03G42030.1">
    <property type="protein sequence ID" value="ONIVA03G42030.1"/>
    <property type="gene ID" value="ONIVA03G42030"/>
</dbReference>
<dbReference type="Gramene" id="ONIVA03G42030.1">
    <property type="protein sequence ID" value="ONIVA03G42030.1"/>
    <property type="gene ID" value="ONIVA03G42030"/>
</dbReference>
<protein>
    <submittedName>
        <fullName evidence="2">Uncharacterized protein</fullName>
    </submittedName>
</protein>
<evidence type="ECO:0000313" key="3">
    <source>
        <dbReference type="Proteomes" id="UP000006591"/>
    </source>
</evidence>
<dbReference type="HOGENOM" id="CLU_2816824_0_0_1"/>
<feature type="region of interest" description="Disordered" evidence="1">
    <location>
        <begin position="1"/>
        <end position="54"/>
    </location>
</feature>
<accession>A0A0E0GW43</accession>
<keyword evidence="3" id="KW-1185">Reference proteome</keyword>
<dbReference type="Proteomes" id="UP000006591">
    <property type="component" value="Chromosome 3"/>
</dbReference>
<evidence type="ECO:0000313" key="2">
    <source>
        <dbReference type="EnsemblPlants" id="ONIVA03G42030.1"/>
    </source>
</evidence>